<dbReference type="SMART" id="SM00369">
    <property type="entry name" value="LRR_TYP"/>
    <property type="match status" value="2"/>
</dbReference>
<proteinExistence type="predicted"/>
<dbReference type="InterPro" id="IPR044974">
    <property type="entry name" value="Disease_R_plants"/>
</dbReference>
<name>A0A438IJC9_VITVI</name>
<feature type="region of interest" description="Disordered" evidence="3">
    <location>
        <begin position="367"/>
        <end position="396"/>
    </location>
</feature>
<dbReference type="InterPro" id="IPR055414">
    <property type="entry name" value="LRR_R13L4/SHOC2-like"/>
</dbReference>
<dbReference type="SUPFAM" id="SSF52058">
    <property type="entry name" value="L domain-like"/>
    <property type="match status" value="1"/>
</dbReference>
<comment type="caution">
    <text evidence="5">The sequence shown here is derived from an EMBL/GenBank/DDBJ whole genome shotgun (WGS) entry which is preliminary data.</text>
</comment>
<keyword evidence="1" id="KW-0433">Leucine-rich repeat</keyword>
<evidence type="ECO:0000259" key="4">
    <source>
        <dbReference type="Pfam" id="PF23598"/>
    </source>
</evidence>
<dbReference type="PANTHER" id="PTHR11017">
    <property type="entry name" value="LEUCINE-RICH REPEAT-CONTAINING PROTEIN"/>
    <property type="match status" value="1"/>
</dbReference>
<dbReference type="Pfam" id="PF23598">
    <property type="entry name" value="LRR_14"/>
    <property type="match status" value="1"/>
</dbReference>
<protein>
    <submittedName>
        <fullName evidence="5">Disease resistance protein RPS4</fullName>
    </submittedName>
</protein>
<evidence type="ECO:0000256" key="2">
    <source>
        <dbReference type="ARBA" id="ARBA00022737"/>
    </source>
</evidence>
<evidence type="ECO:0000256" key="3">
    <source>
        <dbReference type="SAM" id="MobiDB-lite"/>
    </source>
</evidence>
<dbReference type="GO" id="GO:0006952">
    <property type="term" value="P:defense response"/>
    <property type="evidence" value="ECO:0007669"/>
    <property type="project" value="InterPro"/>
</dbReference>
<dbReference type="AlphaFoldDB" id="A0A438IJC9"/>
<feature type="domain" description="Disease resistance R13L4/SHOC-2-like LRR" evidence="4">
    <location>
        <begin position="151"/>
        <end position="266"/>
    </location>
</feature>
<evidence type="ECO:0000313" key="6">
    <source>
        <dbReference type="Proteomes" id="UP000288805"/>
    </source>
</evidence>
<dbReference type="EMBL" id="QGNW01000105">
    <property type="protein sequence ID" value="RVW96824.1"/>
    <property type="molecule type" value="Genomic_DNA"/>
</dbReference>
<dbReference type="PANTHER" id="PTHR11017:SF570">
    <property type="entry name" value="DISEASE RESISTANCE PROTEIN (TIR-NBS CLASS)-RELATED"/>
    <property type="match status" value="1"/>
</dbReference>
<dbReference type="PROSITE" id="PS51450">
    <property type="entry name" value="LRR"/>
    <property type="match status" value="1"/>
</dbReference>
<dbReference type="Proteomes" id="UP000288805">
    <property type="component" value="Unassembled WGS sequence"/>
</dbReference>
<evidence type="ECO:0000256" key="1">
    <source>
        <dbReference type="ARBA" id="ARBA00022614"/>
    </source>
</evidence>
<dbReference type="InterPro" id="IPR032675">
    <property type="entry name" value="LRR_dom_sf"/>
</dbReference>
<dbReference type="InterPro" id="IPR001611">
    <property type="entry name" value="Leu-rich_rpt"/>
</dbReference>
<dbReference type="Gene3D" id="3.80.10.10">
    <property type="entry name" value="Ribonuclease Inhibitor"/>
    <property type="match status" value="2"/>
</dbReference>
<organism evidence="5 6">
    <name type="scientific">Vitis vinifera</name>
    <name type="common">Grape</name>
    <dbReference type="NCBI Taxonomy" id="29760"/>
    <lineage>
        <taxon>Eukaryota</taxon>
        <taxon>Viridiplantae</taxon>
        <taxon>Streptophyta</taxon>
        <taxon>Embryophyta</taxon>
        <taxon>Tracheophyta</taxon>
        <taxon>Spermatophyta</taxon>
        <taxon>Magnoliopsida</taxon>
        <taxon>eudicotyledons</taxon>
        <taxon>Gunneridae</taxon>
        <taxon>Pentapetalae</taxon>
        <taxon>rosids</taxon>
        <taxon>Vitales</taxon>
        <taxon>Vitaceae</taxon>
        <taxon>Viteae</taxon>
        <taxon>Vitis</taxon>
    </lineage>
</organism>
<gene>
    <name evidence="5" type="primary">RPS4_18</name>
    <name evidence="5" type="ORF">CK203_026158</name>
</gene>
<dbReference type="Pfam" id="PF07725">
    <property type="entry name" value="LRR_3"/>
    <property type="match status" value="1"/>
</dbReference>
<reference evidence="5 6" key="1">
    <citation type="journal article" date="2018" name="PLoS Genet.">
        <title>Population sequencing reveals clonal diversity and ancestral inbreeding in the grapevine cultivar Chardonnay.</title>
        <authorList>
            <person name="Roach M.J."/>
            <person name="Johnson D.L."/>
            <person name="Bohlmann J."/>
            <person name="van Vuuren H.J."/>
            <person name="Jones S.J."/>
            <person name="Pretorius I.S."/>
            <person name="Schmidt S.A."/>
            <person name="Borneman A.R."/>
        </authorList>
    </citation>
    <scope>NUCLEOTIDE SEQUENCE [LARGE SCALE GENOMIC DNA]</scope>
    <source>
        <strain evidence="6">cv. Chardonnay</strain>
        <tissue evidence="5">Leaf</tissue>
    </source>
</reference>
<dbReference type="InterPro" id="IPR003591">
    <property type="entry name" value="Leu-rich_rpt_typical-subtyp"/>
</dbReference>
<accession>A0A438IJC9</accession>
<dbReference type="Pfam" id="PF00560">
    <property type="entry name" value="LRR_1"/>
    <property type="match status" value="1"/>
</dbReference>
<sequence>MGWEIIRQECPKDPGRWSRLRDSKAYHVLVRNMGTRGIEGLFLDRCKFNPSQLTTESFKEMHKLRLLKIHNLRRKLFLENHLPRDFELPSYELRYLHWDGYRLESLPVNFHAKNLVELSLRDSNIKQVWRGNKLHDKLRVIDLSHSVHLIRIPDFSSVPNLEILTIEGCTMHGCVSLELLPRGIYKWKHLQTLSCNGCSKLERFPEIKGNMRKLRVLDLSGTAIMDLPSSITHLNGLQTLLLKECSKLHKIPGHICHLSSLKVLDLGLCNMMEGGIPSDICYLSSLQKLNLEGGHFSSIPPTINQLSRLKALNLSHCNNLEQIPELPSRLHLLDAHGSNHTSSRAPFLPLHSLVNCFSWAQDIPEKESTHGSKNESANKSEDESAHTWENETDDKSVAESFRKNEHKHTHSCRLSCDLYMTGDGVEVVDRPCFQSNCFCYKEDKDEDNESVSGQTWVICFPKAAIPERFGSDQWTHSEFTFYDFYINSEKALKVKECGVRLISPKTFNKAMTMQMLEYAGHADGMGHFDGSAV</sequence>
<keyword evidence="2" id="KW-0677">Repeat</keyword>
<dbReference type="InterPro" id="IPR011713">
    <property type="entry name" value="Leu-rich_rpt_3"/>
</dbReference>
<evidence type="ECO:0000313" key="5">
    <source>
        <dbReference type="EMBL" id="RVW96824.1"/>
    </source>
</evidence>